<reference evidence="2 3" key="1">
    <citation type="submission" date="2024-08" db="EMBL/GenBank/DDBJ databases">
        <authorList>
            <person name="Cucini C."/>
            <person name="Frati F."/>
        </authorList>
    </citation>
    <scope>NUCLEOTIDE SEQUENCE [LARGE SCALE GENOMIC DNA]</scope>
</reference>
<dbReference type="Proteomes" id="UP001642540">
    <property type="component" value="Unassembled WGS sequence"/>
</dbReference>
<feature type="signal peptide" evidence="1">
    <location>
        <begin position="1"/>
        <end position="21"/>
    </location>
</feature>
<evidence type="ECO:0000256" key="1">
    <source>
        <dbReference type="SAM" id="SignalP"/>
    </source>
</evidence>
<proteinExistence type="predicted"/>
<feature type="chain" id="PRO_5045666376" evidence="1">
    <location>
        <begin position="22"/>
        <end position="142"/>
    </location>
</feature>
<evidence type="ECO:0000313" key="3">
    <source>
        <dbReference type="Proteomes" id="UP001642540"/>
    </source>
</evidence>
<gene>
    <name evidence="2" type="ORF">ODALV1_LOCUS13150</name>
</gene>
<dbReference type="EMBL" id="CAXLJM020000040">
    <property type="protein sequence ID" value="CAL8108959.1"/>
    <property type="molecule type" value="Genomic_DNA"/>
</dbReference>
<evidence type="ECO:0000313" key="2">
    <source>
        <dbReference type="EMBL" id="CAL8108959.1"/>
    </source>
</evidence>
<protein>
    <submittedName>
        <fullName evidence="2">Uncharacterized protein</fullName>
    </submittedName>
</protein>
<sequence length="142" mass="15554">MARAHLIAAFGIIMMVGVAVADLQTQCIGTRNLPMDGFTRKCCDELHLRCEGGSVPNPCQSCKTNLQYYIDQFDRCCGGLGTHGKTFNFNPWEGFSKNPIGNAPPPGTLVDVTKYNPYPNINPLNPTIPGYPNINVPRPHYG</sequence>
<accession>A0ABP1QNG3</accession>
<organism evidence="2 3">
    <name type="scientific">Orchesella dallaii</name>
    <dbReference type="NCBI Taxonomy" id="48710"/>
    <lineage>
        <taxon>Eukaryota</taxon>
        <taxon>Metazoa</taxon>
        <taxon>Ecdysozoa</taxon>
        <taxon>Arthropoda</taxon>
        <taxon>Hexapoda</taxon>
        <taxon>Collembola</taxon>
        <taxon>Entomobryomorpha</taxon>
        <taxon>Entomobryoidea</taxon>
        <taxon>Orchesellidae</taxon>
        <taxon>Orchesellinae</taxon>
        <taxon>Orchesella</taxon>
    </lineage>
</organism>
<keyword evidence="3" id="KW-1185">Reference proteome</keyword>
<keyword evidence="1" id="KW-0732">Signal</keyword>
<name>A0ABP1QNG3_9HEXA</name>
<comment type="caution">
    <text evidence="2">The sequence shown here is derived from an EMBL/GenBank/DDBJ whole genome shotgun (WGS) entry which is preliminary data.</text>
</comment>